<name>S7XIT1_SPRLO</name>
<reference evidence="2" key="1">
    <citation type="journal article" date="2013" name="PLoS Genet.">
        <title>The genome of Spraguea lophii and the basis of host-microsporidian interactions.</title>
        <authorList>
            <person name="Campbell S.E."/>
            <person name="Williams T.A."/>
            <person name="Yousuf A."/>
            <person name="Soanes D.M."/>
            <person name="Paszkiewicz K.H."/>
            <person name="Williams B.A.P."/>
        </authorList>
    </citation>
    <scope>NUCLEOTIDE SEQUENCE [LARGE SCALE GENOMIC DNA]</scope>
    <source>
        <strain evidence="2">42_110</strain>
    </source>
</reference>
<protein>
    <submittedName>
        <fullName evidence="1">Uncharacterized protein</fullName>
    </submittedName>
</protein>
<dbReference type="VEuPathDB" id="MicrosporidiaDB:SLOPH_962"/>
<proteinExistence type="predicted"/>
<dbReference type="HOGENOM" id="CLU_1504399_0_0_1"/>
<dbReference type="InParanoid" id="S7XIT1"/>
<dbReference type="Proteomes" id="UP000014978">
    <property type="component" value="Unassembled WGS sequence"/>
</dbReference>
<comment type="caution">
    <text evidence="1">The sequence shown here is derived from an EMBL/GenBank/DDBJ whole genome shotgun (WGS) entry which is preliminary data.</text>
</comment>
<accession>S7XIT1</accession>
<keyword evidence="2" id="KW-1185">Reference proteome</keyword>
<gene>
    <name evidence="1" type="ORF">SLOPH_962</name>
</gene>
<organism evidence="1 2">
    <name type="scientific">Spraguea lophii (strain 42_110)</name>
    <name type="common">Microsporidian parasite</name>
    <dbReference type="NCBI Taxonomy" id="1358809"/>
    <lineage>
        <taxon>Eukaryota</taxon>
        <taxon>Fungi</taxon>
        <taxon>Fungi incertae sedis</taxon>
        <taxon>Microsporidia</taxon>
        <taxon>Spragueidae</taxon>
        <taxon>Spraguea</taxon>
    </lineage>
</organism>
<evidence type="ECO:0000313" key="1">
    <source>
        <dbReference type="EMBL" id="EPR78944.1"/>
    </source>
</evidence>
<sequence>MIFAPLLFSTVKSLSQELVTDIASNIANSEKMKTDNPLSNTSLLLMQIQLLVVESATDYMARKKLVDLRENILALETRDVDVEKIQMTLNSSNDIITAKTTARIFITTLSTCFDKFKASGEILNDEDKNQLKNLLKEYTEIIEKSGSKMEAPEEKDNVMRLVKLLGEKELEEKMESSFK</sequence>
<dbReference type="AlphaFoldDB" id="S7XIT1"/>
<dbReference type="EMBL" id="ATCN01000471">
    <property type="protein sequence ID" value="EPR78944.1"/>
    <property type="molecule type" value="Genomic_DNA"/>
</dbReference>
<evidence type="ECO:0000313" key="2">
    <source>
        <dbReference type="Proteomes" id="UP000014978"/>
    </source>
</evidence>